<protein>
    <recommendedName>
        <fullName evidence="2">DUF6273 domain-containing protein</fullName>
    </recommendedName>
</protein>
<dbReference type="InterPro" id="IPR046240">
    <property type="entry name" value="DUF6273"/>
</dbReference>
<comment type="caution">
    <text evidence="3">The sequence shown here is derived from an EMBL/GenBank/DDBJ whole genome shotgun (WGS) entry which is preliminary data.</text>
</comment>
<evidence type="ECO:0000313" key="4">
    <source>
        <dbReference type="Proteomes" id="UP000284779"/>
    </source>
</evidence>
<keyword evidence="4" id="KW-1185">Reference proteome</keyword>
<keyword evidence="1" id="KW-0472">Membrane</keyword>
<dbReference type="InterPro" id="IPR011990">
    <property type="entry name" value="TPR-like_helical_dom_sf"/>
</dbReference>
<sequence length="373" mass="43370">MATKTKEKETVVVKTQEEMYLDAERLLKATECLTRDKEKAEFFKNLADRYKDLGEYEDSKDKYEECLKKHKYYKEQSKIVKEVQPKEEDFNENKSKSNGIIGKVIIGLVIVLVIAAAGGIVYLKTKPGRYQRATFYENKGNYEKSYKMFKNLKNYKDSKERKRDCKYQFALQCWKDEDYEPAIKMFRELVESEYGDSEEKLADLEIEYIKKQKIGTNVIFGNFHWLILENDGDKVLLVKSEPINGLAYNEGDEATTWSECTLREYLNGSFLDGTFGLDMQKKILDTNIKVENNSTYGTKAGKDTVDKIFMLNGSQAEQYEEILSNYLRDWWLIGPGNSENTAQYVSYGKVMDYGYIVTDTNIHIRPALWVSIK</sequence>
<dbReference type="EMBL" id="QSFD01000004">
    <property type="protein sequence ID" value="RHA19070.1"/>
    <property type="molecule type" value="Genomic_DNA"/>
</dbReference>
<keyword evidence="1" id="KW-1133">Transmembrane helix</keyword>
<dbReference type="Pfam" id="PF19789">
    <property type="entry name" value="DUF6273"/>
    <property type="match status" value="1"/>
</dbReference>
<keyword evidence="1" id="KW-0812">Transmembrane</keyword>
<evidence type="ECO:0000313" key="3">
    <source>
        <dbReference type="EMBL" id="RHA19070.1"/>
    </source>
</evidence>
<evidence type="ECO:0000256" key="1">
    <source>
        <dbReference type="SAM" id="Phobius"/>
    </source>
</evidence>
<dbReference type="RefSeq" id="WP_117970075.1">
    <property type="nucleotide sequence ID" value="NZ_CAUBDO010000007.1"/>
</dbReference>
<gene>
    <name evidence="3" type="ORF">DW944_04870</name>
</gene>
<name>A0A413R9J2_9FIRM</name>
<dbReference type="SUPFAM" id="SSF48452">
    <property type="entry name" value="TPR-like"/>
    <property type="match status" value="1"/>
</dbReference>
<dbReference type="AlphaFoldDB" id="A0A413R9J2"/>
<accession>A0A413R9J2</accession>
<evidence type="ECO:0000259" key="2">
    <source>
        <dbReference type="Pfam" id="PF19789"/>
    </source>
</evidence>
<proteinExistence type="predicted"/>
<organism evidence="3 4">
    <name type="scientific">Eubacterium ventriosum</name>
    <dbReference type="NCBI Taxonomy" id="39496"/>
    <lineage>
        <taxon>Bacteria</taxon>
        <taxon>Bacillati</taxon>
        <taxon>Bacillota</taxon>
        <taxon>Clostridia</taxon>
        <taxon>Eubacteriales</taxon>
        <taxon>Eubacteriaceae</taxon>
        <taxon>Eubacterium</taxon>
    </lineage>
</organism>
<dbReference type="Gene3D" id="1.25.40.10">
    <property type="entry name" value="Tetratricopeptide repeat domain"/>
    <property type="match status" value="2"/>
</dbReference>
<dbReference type="Proteomes" id="UP000284779">
    <property type="component" value="Unassembled WGS sequence"/>
</dbReference>
<feature type="transmembrane region" description="Helical" evidence="1">
    <location>
        <begin position="100"/>
        <end position="123"/>
    </location>
</feature>
<reference evidence="3 4" key="1">
    <citation type="submission" date="2018-08" db="EMBL/GenBank/DDBJ databases">
        <title>A genome reference for cultivated species of the human gut microbiota.</title>
        <authorList>
            <person name="Zou Y."/>
            <person name="Xue W."/>
            <person name="Luo G."/>
        </authorList>
    </citation>
    <scope>NUCLEOTIDE SEQUENCE [LARGE SCALE GENOMIC DNA]</scope>
    <source>
        <strain evidence="3 4">AM44-11BH</strain>
    </source>
</reference>
<feature type="domain" description="DUF6273" evidence="2">
    <location>
        <begin position="233"/>
        <end position="371"/>
    </location>
</feature>